<keyword evidence="2" id="KW-1185">Reference proteome</keyword>
<sequence length="136" mass="15762">MTEQIKYLEKSISSSGMASKMYLEEIMMQVLEEIRSLNSSINLYTPDLTTQNGVIHFLEITKTTFNTYIKNNIFEEGIHYYNEKNCKVFFADEIIKFKQSGQVGRKRKDTNKDTLEGLKQRLDIFNGSRSAEEGIL</sequence>
<dbReference type="Proteomes" id="UP000503483">
    <property type="component" value="Chromosome"/>
</dbReference>
<organism evidence="1 2">
    <name type="scientific">Arcobacter acticola</name>
    <dbReference type="NCBI Taxonomy" id="1849015"/>
    <lineage>
        <taxon>Bacteria</taxon>
        <taxon>Pseudomonadati</taxon>
        <taxon>Campylobacterota</taxon>
        <taxon>Epsilonproteobacteria</taxon>
        <taxon>Campylobacterales</taxon>
        <taxon>Arcobacteraceae</taxon>
        <taxon>Arcobacter</taxon>
    </lineage>
</organism>
<name>A0A6M8ERQ7_9BACT</name>
<proteinExistence type="predicted"/>
<evidence type="ECO:0000313" key="2">
    <source>
        <dbReference type="Proteomes" id="UP000503483"/>
    </source>
</evidence>
<evidence type="ECO:0000313" key="1">
    <source>
        <dbReference type="EMBL" id="QKE29961.1"/>
    </source>
</evidence>
<accession>A0A6M8ERQ7</accession>
<gene>
    <name evidence="1" type="ORF">AACT_2900</name>
</gene>
<protein>
    <submittedName>
        <fullName evidence="1">Uncharacterized protein</fullName>
    </submittedName>
</protein>
<dbReference type="AlphaFoldDB" id="A0A6M8ERQ7"/>
<dbReference type="EMBL" id="CP042652">
    <property type="protein sequence ID" value="QKE29961.1"/>
    <property type="molecule type" value="Genomic_DNA"/>
</dbReference>
<dbReference type="RefSeq" id="WP_172128184.1">
    <property type="nucleotide sequence ID" value="NZ_CP042652.1"/>
</dbReference>
<reference evidence="1 2" key="1">
    <citation type="submission" date="2019-08" db="EMBL/GenBank/DDBJ databases">
        <title>Complete genome sequence of Arcobacter acticola.</title>
        <authorList>
            <person name="Miller W."/>
        </authorList>
    </citation>
    <scope>NUCLEOTIDE SEQUENCE [LARGE SCALE GENOMIC DNA]</scope>
    <source>
        <strain evidence="1 2">KCTC 52212</strain>
    </source>
</reference>
<dbReference type="KEGG" id="paco:AACT_2900"/>